<dbReference type="PANTHER" id="PTHR48097">
    <property type="entry name" value="L-THREONINE ALDOLASE-RELATED"/>
    <property type="match status" value="1"/>
</dbReference>
<dbReference type="GO" id="GO:0006545">
    <property type="term" value="P:glycine biosynthetic process"/>
    <property type="evidence" value="ECO:0007669"/>
    <property type="project" value="TreeGrafter"/>
</dbReference>
<dbReference type="OrthoDB" id="10261951at2759"/>
<comment type="similarity">
    <text evidence="2">Belongs to the threonine aldolase family.</text>
</comment>
<evidence type="ECO:0000256" key="5">
    <source>
        <dbReference type="PIRSR" id="PIRSR017617-1"/>
    </source>
</evidence>
<feature type="domain" description="Aromatic amino acid beta-eliminating lyase/threonine aldolase" evidence="6">
    <location>
        <begin position="41"/>
        <end position="315"/>
    </location>
</feature>
<dbReference type="InterPro" id="IPR001597">
    <property type="entry name" value="ArAA_b-elim_lyase/Thr_aldolase"/>
</dbReference>
<keyword evidence="3" id="KW-0663">Pyridoxal phosphate</keyword>
<dbReference type="InterPro" id="IPR015424">
    <property type="entry name" value="PyrdxlP-dep_Trfase"/>
</dbReference>
<dbReference type="GO" id="GO:0005829">
    <property type="term" value="C:cytosol"/>
    <property type="evidence" value="ECO:0007669"/>
    <property type="project" value="TreeGrafter"/>
</dbReference>
<dbReference type="Proteomes" id="UP000245699">
    <property type="component" value="Unassembled WGS sequence"/>
</dbReference>
<dbReference type="Gene3D" id="3.40.640.10">
    <property type="entry name" value="Type I PLP-dependent aspartate aminotransferase-like (Major domain)"/>
    <property type="match status" value="1"/>
</dbReference>
<dbReference type="AlphaFoldDB" id="A0A2T9YBY3"/>
<evidence type="ECO:0000259" key="6">
    <source>
        <dbReference type="Pfam" id="PF01212"/>
    </source>
</evidence>
<dbReference type="GO" id="GO:0006567">
    <property type="term" value="P:L-threonine catabolic process"/>
    <property type="evidence" value="ECO:0007669"/>
    <property type="project" value="TreeGrafter"/>
</dbReference>
<dbReference type="InterPro" id="IPR015422">
    <property type="entry name" value="PyrdxlP-dep_Trfase_small"/>
</dbReference>
<protein>
    <recommendedName>
        <fullName evidence="6">Aromatic amino acid beta-eliminating lyase/threonine aldolase domain-containing protein</fullName>
    </recommendedName>
</protein>
<evidence type="ECO:0000256" key="4">
    <source>
        <dbReference type="ARBA" id="ARBA00023239"/>
    </source>
</evidence>
<keyword evidence="8" id="KW-1185">Reference proteome</keyword>
<dbReference type="SUPFAM" id="SSF53383">
    <property type="entry name" value="PLP-dependent transferases"/>
    <property type="match status" value="1"/>
</dbReference>
<evidence type="ECO:0000313" key="8">
    <source>
        <dbReference type="Proteomes" id="UP000245699"/>
    </source>
</evidence>
<dbReference type="InterPro" id="IPR023603">
    <property type="entry name" value="Low_specificity_L-TA-like"/>
</dbReference>
<evidence type="ECO:0000256" key="3">
    <source>
        <dbReference type="ARBA" id="ARBA00022898"/>
    </source>
</evidence>
<organism evidence="7 8">
    <name type="scientific">Furculomyces boomerangus</name>
    <dbReference type="NCBI Taxonomy" id="61424"/>
    <lineage>
        <taxon>Eukaryota</taxon>
        <taxon>Fungi</taxon>
        <taxon>Fungi incertae sedis</taxon>
        <taxon>Zoopagomycota</taxon>
        <taxon>Kickxellomycotina</taxon>
        <taxon>Harpellomycetes</taxon>
        <taxon>Harpellales</taxon>
        <taxon>Harpellaceae</taxon>
        <taxon>Furculomyces</taxon>
    </lineage>
</organism>
<comment type="caution">
    <text evidence="7">The sequence shown here is derived from an EMBL/GenBank/DDBJ whole genome shotgun (WGS) entry which is preliminary data.</text>
</comment>
<sequence length="371" mass="41438">MFTLLPLRNALTKPTFGLTARFMSYNANMSKNTTENRVRYDMRSDTVTKPTQNMFTHMLTTANVGDDVYGEDISINNLEKRMAQMTGKEAGVFCTSGTLSNQLGFRSHLTQPPYSVLCDINAHVHVYEASGIAFHSRASTNTVKPKNDKYITLDEVKEYYVPDDEDVHCAPTRIFSLENTINGVIHDFAKENSIVMHLDGARLWNASAKTGIPLSEYGKYFDSMSICFSKGMGAPVGSILLGTTKLIKKARHFRKLFGGGWRQAGFLAEAANYTIDNHFQLLKDDHRRAEKLHDEFAKLGMTFAHPVETNMVFANFGSVGINVFELAEALEKNGILIMPYSDSVARLVFHHQIDDNAAEEILSIVKGMIKA</sequence>
<reference evidence="7 8" key="1">
    <citation type="journal article" date="2018" name="MBio">
        <title>Comparative Genomics Reveals the Core Gene Toolbox for the Fungus-Insect Symbiosis.</title>
        <authorList>
            <person name="Wang Y."/>
            <person name="Stata M."/>
            <person name="Wang W."/>
            <person name="Stajich J.E."/>
            <person name="White M.M."/>
            <person name="Moncalvo J.M."/>
        </authorList>
    </citation>
    <scope>NUCLEOTIDE SEQUENCE [LARGE SCALE GENOMIC DNA]</scope>
    <source>
        <strain evidence="7 8">AUS-77-4</strain>
    </source>
</reference>
<evidence type="ECO:0000256" key="1">
    <source>
        <dbReference type="ARBA" id="ARBA00001933"/>
    </source>
</evidence>
<comment type="cofactor">
    <cofactor evidence="1">
        <name>pyridoxal 5'-phosphate</name>
        <dbReference type="ChEBI" id="CHEBI:597326"/>
    </cofactor>
</comment>
<dbReference type="Pfam" id="PF01212">
    <property type="entry name" value="Beta_elim_lyase"/>
    <property type="match status" value="1"/>
</dbReference>
<proteinExistence type="inferred from homology"/>
<dbReference type="STRING" id="61424.A0A2T9YBY3"/>
<feature type="modified residue" description="N6-(pyridoxal phosphate)lysine" evidence="5">
    <location>
        <position position="230"/>
    </location>
</feature>
<keyword evidence="4" id="KW-0456">Lyase</keyword>
<dbReference type="PANTHER" id="PTHR48097:SF9">
    <property type="entry name" value="L-THREONINE ALDOLASE"/>
    <property type="match status" value="1"/>
</dbReference>
<dbReference type="NCBIfam" id="NF041359">
    <property type="entry name" value="GntG_guanitoxin"/>
    <property type="match status" value="1"/>
</dbReference>
<gene>
    <name evidence="7" type="ORF">BB559_004899</name>
</gene>
<evidence type="ECO:0000256" key="2">
    <source>
        <dbReference type="ARBA" id="ARBA00006966"/>
    </source>
</evidence>
<dbReference type="Gene3D" id="3.90.1150.10">
    <property type="entry name" value="Aspartate Aminotransferase, domain 1"/>
    <property type="match status" value="1"/>
</dbReference>
<evidence type="ECO:0000313" key="7">
    <source>
        <dbReference type="EMBL" id="PVU89848.1"/>
    </source>
</evidence>
<name>A0A2T9YBY3_9FUNG</name>
<dbReference type="EMBL" id="MBFT01000519">
    <property type="protein sequence ID" value="PVU89848.1"/>
    <property type="molecule type" value="Genomic_DNA"/>
</dbReference>
<dbReference type="InterPro" id="IPR015421">
    <property type="entry name" value="PyrdxlP-dep_Trfase_major"/>
</dbReference>
<dbReference type="PIRSF" id="PIRSF017617">
    <property type="entry name" value="Thr_aldolase"/>
    <property type="match status" value="1"/>
</dbReference>
<accession>A0A2T9YBY3</accession>
<dbReference type="FunFam" id="3.40.640.10:FF:000030">
    <property type="entry name" value="Low-specificity L-threonine aldolase"/>
    <property type="match status" value="1"/>
</dbReference>
<dbReference type="GO" id="GO:0008732">
    <property type="term" value="F:L-allo-threonine aldolase activity"/>
    <property type="evidence" value="ECO:0007669"/>
    <property type="project" value="TreeGrafter"/>
</dbReference>